<dbReference type="RefSeq" id="WP_116722653.1">
    <property type="nucleotide sequence ID" value="NZ_CP011524.1"/>
</dbReference>
<reference evidence="2 3" key="1">
    <citation type="submission" date="2018-04" db="EMBL/GenBank/DDBJ databases">
        <title>Genomic Encyclopedia of Type Strains, Phase IV (KMG-IV): sequencing the most valuable type-strain genomes for metagenomic binning, comparative biology and taxonomic classification.</title>
        <authorList>
            <person name="Goeker M."/>
        </authorList>
    </citation>
    <scope>NUCLEOTIDE SEQUENCE [LARGE SCALE GENOMIC DNA]</scope>
    <source>
        <strain evidence="2 3">DSM 26588</strain>
    </source>
</reference>
<keyword evidence="1" id="KW-0812">Transmembrane</keyword>
<evidence type="ECO:0000313" key="3">
    <source>
        <dbReference type="Proteomes" id="UP000245778"/>
    </source>
</evidence>
<organism evidence="2 3">
    <name type="scientific">Intestinimonas butyriciproducens</name>
    <dbReference type="NCBI Taxonomy" id="1297617"/>
    <lineage>
        <taxon>Bacteria</taxon>
        <taxon>Bacillati</taxon>
        <taxon>Bacillota</taxon>
        <taxon>Clostridia</taxon>
        <taxon>Eubacteriales</taxon>
        <taxon>Intestinimonas</taxon>
    </lineage>
</organism>
<accession>A0A2U1BA71</accession>
<dbReference type="OrthoDB" id="9936181at2"/>
<feature type="transmembrane region" description="Helical" evidence="1">
    <location>
        <begin position="16"/>
        <end position="35"/>
    </location>
</feature>
<name>A0A2U1BA71_9FIRM</name>
<protein>
    <submittedName>
        <fullName evidence="2">Uncharacterized protein</fullName>
    </submittedName>
</protein>
<dbReference type="Proteomes" id="UP000245778">
    <property type="component" value="Unassembled WGS sequence"/>
</dbReference>
<gene>
    <name evidence="2" type="ORF">C7373_1265</name>
</gene>
<sequence length="69" mass="8002">MKRFWKEFRALSHEPVILMIVWLLVVGTLFCAAFFSLVGNMSPYDGMMWGGFLLCLLWAVWASFPPKDE</sequence>
<keyword evidence="1" id="KW-0472">Membrane</keyword>
<feature type="transmembrane region" description="Helical" evidence="1">
    <location>
        <begin position="47"/>
        <end position="64"/>
    </location>
</feature>
<comment type="caution">
    <text evidence="2">The sequence shown here is derived from an EMBL/GenBank/DDBJ whole genome shotgun (WGS) entry which is preliminary data.</text>
</comment>
<dbReference type="AlphaFoldDB" id="A0A2U1BA71"/>
<dbReference type="EMBL" id="QEKK01000026">
    <property type="protein sequence ID" value="PVY45427.1"/>
    <property type="molecule type" value="Genomic_DNA"/>
</dbReference>
<evidence type="ECO:0000313" key="2">
    <source>
        <dbReference type="EMBL" id="PVY45427.1"/>
    </source>
</evidence>
<proteinExistence type="predicted"/>
<evidence type="ECO:0000256" key="1">
    <source>
        <dbReference type="SAM" id="Phobius"/>
    </source>
</evidence>
<keyword evidence="1" id="KW-1133">Transmembrane helix</keyword>
<dbReference type="GeneID" id="93228736"/>